<dbReference type="RefSeq" id="WP_014441374.1">
    <property type="nucleotide sequence ID" value="NC_017093.1"/>
</dbReference>
<gene>
    <name evidence="1" type="ordered locus">AMIS_12570</name>
</gene>
<dbReference type="OrthoDB" id="5069709at2"/>
<dbReference type="EMBL" id="AP012319">
    <property type="protein sequence ID" value="BAL86477.1"/>
    <property type="molecule type" value="Genomic_DNA"/>
</dbReference>
<reference evidence="1 2" key="1">
    <citation type="submission" date="2012-02" db="EMBL/GenBank/DDBJ databases">
        <title>Complete genome sequence of Actinoplanes missouriensis 431 (= NBRC 102363).</title>
        <authorList>
            <person name="Ohnishi Y."/>
            <person name="Ishikawa J."/>
            <person name="Sekine M."/>
            <person name="Hosoyama A."/>
            <person name="Harada T."/>
            <person name="Narita H."/>
            <person name="Hata T."/>
            <person name="Konno Y."/>
            <person name="Tutikane K."/>
            <person name="Fujita N."/>
            <person name="Horinouchi S."/>
            <person name="Hayakawa M."/>
        </authorList>
    </citation>
    <scope>NUCLEOTIDE SEQUENCE [LARGE SCALE GENOMIC DNA]</scope>
    <source>
        <strain evidence="2">ATCC 14538 / DSM 43046 / CBS 188.64 / JCM 3121 / NBRC 102363 / NCIMB 12654 / NRRL B-3342 / UNCC 431</strain>
    </source>
</reference>
<dbReference type="PATRIC" id="fig|512565.3.peg.1262"/>
<evidence type="ECO:0000313" key="2">
    <source>
        <dbReference type="Proteomes" id="UP000007882"/>
    </source>
</evidence>
<dbReference type="eggNOG" id="COG4842">
    <property type="taxonomic scope" value="Bacteria"/>
</dbReference>
<dbReference type="HOGENOM" id="CLU_051020_1_0_11"/>
<dbReference type="AlphaFoldDB" id="I0H0E0"/>
<keyword evidence="2" id="KW-1185">Reference proteome</keyword>
<dbReference type="Proteomes" id="UP000007882">
    <property type="component" value="Chromosome"/>
</dbReference>
<evidence type="ECO:0000313" key="1">
    <source>
        <dbReference type="EMBL" id="BAL86477.1"/>
    </source>
</evidence>
<sequence length="366" mass="39405">MTSAVAGIGIAEDIELIAGSVRNGSWIDGTLGVTGAGLEALAYVADPVGMLLQSGAAWLLEHVRPLSAALDQLAGDPVPIEGNARTWREAAEGLREQAAEIGWSVRHDLSEWEGAAAEAYRARSGGEQHATVALAAAAETMAALIEGAGTLVAAVRLLVRDAIAFLVSRLVTYAAEAAFSLGLATPLVVGQVTAAISAWGARIAGFLRGLLHSLRNLVPLTRALTDHIGRAAAVFNPARAGETLNRVRRIGDGPPQPFKMRSVRQIAARYGIDISDLRIELGRPTFRGACGQTLPNGTIKLYMQGFRSEEDLARTLVHERFHRNELAAGRPYPRDDAEFDAFEDRAYAHEDEWWENQPIRPEPRAR</sequence>
<proteinExistence type="predicted"/>
<organism evidence="1 2">
    <name type="scientific">Actinoplanes missouriensis (strain ATCC 14538 / DSM 43046 / CBS 188.64 / JCM 3121 / NBRC 102363 / NCIMB 12654 / NRRL B-3342 / UNCC 431)</name>
    <dbReference type="NCBI Taxonomy" id="512565"/>
    <lineage>
        <taxon>Bacteria</taxon>
        <taxon>Bacillati</taxon>
        <taxon>Actinomycetota</taxon>
        <taxon>Actinomycetes</taxon>
        <taxon>Micromonosporales</taxon>
        <taxon>Micromonosporaceae</taxon>
        <taxon>Actinoplanes</taxon>
    </lineage>
</organism>
<dbReference type="KEGG" id="ams:AMIS_12570"/>
<dbReference type="STRING" id="512565.AMIS_12570"/>
<accession>I0H0E0</accession>
<protein>
    <submittedName>
        <fullName evidence="1">Uncharacterized protein</fullName>
    </submittedName>
</protein>
<name>I0H0E0_ACTM4</name>